<dbReference type="Proteomes" id="UP000753802">
    <property type="component" value="Unassembled WGS sequence"/>
</dbReference>
<feature type="chain" id="PRO_5045774690" description="DKNYY family protein" evidence="1">
    <location>
        <begin position="28"/>
        <end position="246"/>
    </location>
</feature>
<gene>
    <name evidence="2" type="ORF">GWC95_16625</name>
</gene>
<proteinExistence type="predicted"/>
<dbReference type="EMBL" id="JAACJS010000015">
    <property type="protein sequence ID" value="NCI51556.1"/>
    <property type="molecule type" value="Genomic_DNA"/>
</dbReference>
<evidence type="ECO:0008006" key="4">
    <source>
        <dbReference type="Google" id="ProtNLM"/>
    </source>
</evidence>
<keyword evidence="1" id="KW-0732">Signal</keyword>
<keyword evidence="3" id="KW-1185">Reference proteome</keyword>
<organism evidence="2 3">
    <name type="scientific">Sediminibacterium roseum</name>
    <dbReference type="NCBI Taxonomy" id="1978412"/>
    <lineage>
        <taxon>Bacteria</taxon>
        <taxon>Pseudomonadati</taxon>
        <taxon>Bacteroidota</taxon>
        <taxon>Chitinophagia</taxon>
        <taxon>Chitinophagales</taxon>
        <taxon>Chitinophagaceae</taxon>
        <taxon>Sediminibacterium</taxon>
    </lineage>
</organism>
<comment type="caution">
    <text evidence="2">The sequence shown here is derived from an EMBL/GenBank/DDBJ whole genome shotgun (WGS) entry which is preliminary data.</text>
</comment>
<evidence type="ECO:0000313" key="3">
    <source>
        <dbReference type="Proteomes" id="UP000753802"/>
    </source>
</evidence>
<feature type="signal peptide" evidence="1">
    <location>
        <begin position="1"/>
        <end position="27"/>
    </location>
</feature>
<evidence type="ECO:0000256" key="1">
    <source>
        <dbReference type="SAM" id="SignalP"/>
    </source>
</evidence>
<reference evidence="2 3" key="1">
    <citation type="submission" date="2020-01" db="EMBL/GenBank/DDBJ databases">
        <title>Genome analysis.</title>
        <authorList>
            <person name="Wu S."/>
            <person name="Wang G."/>
        </authorList>
    </citation>
    <scope>NUCLEOTIDE SEQUENCE [LARGE SCALE GENOMIC DNA]</scope>
    <source>
        <strain evidence="2 3">SYL130</strain>
    </source>
</reference>
<protein>
    <recommendedName>
        <fullName evidence="4">DKNYY family protein</fullName>
    </recommendedName>
</protein>
<evidence type="ECO:0000313" key="2">
    <source>
        <dbReference type="EMBL" id="NCI51556.1"/>
    </source>
</evidence>
<accession>A0ABW9ZWM7</accession>
<name>A0ABW9ZWM7_9BACT</name>
<dbReference type="RefSeq" id="WP_161819836.1">
    <property type="nucleotide sequence ID" value="NZ_JAACJS010000015.1"/>
</dbReference>
<sequence>MKLFGRLYTCIRLTAVLVLPGAAFSQAAATDSAIRAAGLANAVSQFREHMGTALPLYSGPRYTYYYAQMKEGHPFFRSPMPHRGEVMFDNIFYPNLYLKYDMLMNKVVLTDSAHQVNTTLNNDKIDYFNIDKETFVKLYKTKNNGLPETDFYQVLFEGKNVTLYKKDQRKINEDSEHKRYIWADVSYYLKKGDTYYPVGTQGKALNAMDDKRAQLRSYIRSQNLSFREDVEDAVKATVSYYDSLLK</sequence>